<evidence type="ECO:0000313" key="3">
    <source>
        <dbReference type="Proteomes" id="UP000237073"/>
    </source>
</evidence>
<evidence type="ECO:0000313" key="1">
    <source>
        <dbReference type="EMBL" id="POP45243.1"/>
    </source>
</evidence>
<dbReference type="Proteomes" id="UP000237073">
    <property type="component" value="Unassembled WGS sequence"/>
</dbReference>
<accession>A0A2P5GPN4</accession>
<evidence type="ECO:0000313" key="2">
    <source>
        <dbReference type="EMBL" id="POP48527.1"/>
    </source>
</evidence>
<reference evidence="3 4" key="1">
    <citation type="submission" date="2018-01" db="EMBL/GenBank/DDBJ databases">
        <title>Superficieibacter electus gen. nov., sp. nov., an extended-spectrum beta-lactamase possessing member of the Enterobacteriaceae family, isolated from intensive care unit surfaces.</title>
        <authorList>
            <person name="Potter R.F."/>
            <person name="D'Souza A.W."/>
        </authorList>
    </citation>
    <scope>NUCLEOTIDE SEQUENCE [LARGE SCALE GENOMIC DNA]</scope>
    <source>
        <strain evidence="2 4">BP-1</strain>
        <strain evidence="1 3">BP-2</strain>
    </source>
</reference>
<dbReference type="Proteomes" id="UP000247005">
    <property type="component" value="Unassembled WGS sequence"/>
</dbReference>
<dbReference type="AlphaFoldDB" id="A0A2P5GPN4"/>
<keyword evidence="3" id="KW-1185">Reference proteome</keyword>
<sequence length="118" mass="13094">MIITGSPGIIWTKAKVRRVIPINVGITSPRRRRMNCNITRILCNDVLPGDRRLYCSQISSPFTGMKHCCRVTLRRPGLYAQDRASAAPPGMGRSCAPDTFNYSTDTFSKWCLPSGSTT</sequence>
<comment type="caution">
    <text evidence="2">The sequence shown here is derived from an EMBL/GenBank/DDBJ whole genome shotgun (WGS) entry which is preliminary data.</text>
</comment>
<dbReference type="EMBL" id="PQGD01000009">
    <property type="protein sequence ID" value="POP48527.1"/>
    <property type="molecule type" value="Genomic_DNA"/>
</dbReference>
<organism evidence="2 4">
    <name type="scientific">Superficieibacter electus</name>
    <dbReference type="NCBI Taxonomy" id="2022662"/>
    <lineage>
        <taxon>Bacteria</taxon>
        <taxon>Pseudomonadati</taxon>
        <taxon>Pseudomonadota</taxon>
        <taxon>Gammaproteobacteria</taxon>
        <taxon>Enterobacterales</taxon>
        <taxon>Enterobacteriaceae</taxon>
        <taxon>Superficieibacter</taxon>
    </lineage>
</organism>
<name>A0A2P5GPN4_9ENTR</name>
<evidence type="ECO:0000313" key="4">
    <source>
        <dbReference type="Proteomes" id="UP000247005"/>
    </source>
</evidence>
<proteinExistence type="predicted"/>
<protein>
    <submittedName>
        <fullName evidence="2">Uncharacterized protein</fullName>
    </submittedName>
</protein>
<gene>
    <name evidence="2" type="ORF">CHU32_12545</name>
    <name evidence="1" type="ORF">CHU33_09615</name>
</gene>
<dbReference type="EMBL" id="PQGE01000007">
    <property type="protein sequence ID" value="POP45243.1"/>
    <property type="molecule type" value="Genomic_DNA"/>
</dbReference>